<sequence length="177" mass="20043">MRAQLVERWEGGSKHGRYQIDVERFESRPGVPFFNIRKSCGGRAYDTALVRSSAEARQRIQHTVDWGLAVGPTHYKRTYRDAQLAPVDRDPEPVLAAQPNPHEQATKIGLFLVNRTGQCTGKWRGKLLADEQRALLGRYFGRGTLIIDGARERIRYQVEHLFGGAVETKADLAWAEL</sequence>
<dbReference type="RefSeq" id="WP_080398198.1">
    <property type="nucleotide sequence ID" value="NZ_KF418775.1"/>
</dbReference>
<reference evidence="1" key="1">
    <citation type="submission" date="2013-07" db="EMBL/GenBank/DDBJ databases">
        <title>Complete sequence of a native Burkholderia pseudomallei plasmid.</title>
        <authorList>
            <person name="Stone J.K."/>
            <person name="Bollig M.C."/>
            <person name="Gibbons H.S."/>
            <person name="Mayo M."/>
            <person name="Currie B.J."/>
            <person name="Keim P."/>
            <person name="Tuanyok A."/>
        </authorList>
    </citation>
    <scope>NUCLEOTIDE SEQUENCE</scope>
    <source>
        <strain evidence="1">MSHR1950</strain>
        <plasmid evidence="1">pBPSE01</plasmid>
    </source>
</reference>
<dbReference type="AlphaFoldDB" id="A0A0C5B4E6"/>
<organism evidence="1">
    <name type="scientific">Burkholderia pseudomallei</name>
    <name type="common">Pseudomonas pseudomallei</name>
    <dbReference type="NCBI Taxonomy" id="28450"/>
    <lineage>
        <taxon>Bacteria</taxon>
        <taxon>Pseudomonadati</taxon>
        <taxon>Pseudomonadota</taxon>
        <taxon>Betaproteobacteria</taxon>
        <taxon>Burkholderiales</taxon>
        <taxon>Burkholderiaceae</taxon>
        <taxon>Burkholderia</taxon>
        <taxon>pseudomallei group</taxon>
    </lineage>
</organism>
<keyword evidence="1" id="KW-0614">Plasmid</keyword>
<accession>A0A0C5B4E6</accession>
<name>A0A0C5B4E6_BURPE</name>
<dbReference type="EMBL" id="KF418775">
    <property type="protein sequence ID" value="AJL34901.1"/>
    <property type="molecule type" value="Genomic_DNA"/>
</dbReference>
<protein>
    <submittedName>
        <fullName evidence="1">Uncharacterized protein</fullName>
    </submittedName>
</protein>
<geneLocation type="plasmid" evidence="1">
    <name>pBPSE01</name>
</geneLocation>
<gene>
    <name evidence="1" type="ORF">pBPS018</name>
</gene>
<evidence type="ECO:0000313" key="1">
    <source>
        <dbReference type="EMBL" id="AJL34901.1"/>
    </source>
</evidence>
<proteinExistence type="predicted"/>